<dbReference type="CDD" id="cd20684">
    <property type="entry name" value="CdiA-CT_Yk_RNaseA-like"/>
    <property type="match status" value="1"/>
</dbReference>
<feature type="domain" description="Bacterial CdiA-CT RNAse A" evidence="1">
    <location>
        <begin position="433"/>
        <end position="564"/>
    </location>
</feature>
<dbReference type="Proteomes" id="UP000509345">
    <property type="component" value="Chromosome"/>
</dbReference>
<name>A0A7H8MU37_STRMI</name>
<evidence type="ECO:0000313" key="3">
    <source>
        <dbReference type="Proteomes" id="UP000509345"/>
    </source>
</evidence>
<reference evidence="2 3" key="1">
    <citation type="submission" date="2020-06" db="EMBL/GenBank/DDBJ databases">
        <title>Genome mining for natural products.</title>
        <authorList>
            <person name="Zhang B."/>
            <person name="Shi J."/>
            <person name="Ge H."/>
        </authorList>
    </citation>
    <scope>NUCLEOTIDE SEQUENCE [LARGE SCALE GENOMIC DNA]</scope>
    <source>
        <strain evidence="2 3">NA06532</strain>
    </source>
</reference>
<evidence type="ECO:0000259" key="1">
    <source>
        <dbReference type="Pfam" id="PF18431"/>
    </source>
</evidence>
<proteinExistence type="predicted"/>
<dbReference type="AlphaFoldDB" id="A0A7H8MU37"/>
<dbReference type="EMBL" id="CP054926">
    <property type="protein sequence ID" value="QKW45680.1"/>
    <property type="molecule type" value="Genomic_DNA"/>
</dbReference>
<evidence type="ECO:0000313" key="2">
    <source>
        <dbReference type="EMBL" id="QKW45680.1"/>
    </source>
</evidence>
<dbReference type="RefSeq" id="WP_176144645.1">
    <property type="nucleotide sequence ID" value="NZ_CP054926.1"/>
</dbReference>
<dbReference type="GeneID" id="87634679"/>
<accession>A0A7H8MU37</accession>
<gene>
    <name evidence="2" type="ORF">HUT09_25785</name>
</gene>
<protein>
    <recommendedName>
        <fullName evidence="1">Bacterial CdiA-CT RNAse A domain-containing protein</fullName>
    </recommendedName>
</protein>
<dbReference type="InterPro" id="IPR041436">
    <property type="entry name" value="RNAse_A_bac"/>
</dbReference>
<sequence>MAAPPSPATKGGFDVQPVHVHHAADLVKNAQFAHAERAFVLVDALNQYNQSAGTGRGADALADAYAQVAAKFFEAWGRSVVSAGGASVGLNHTANHYVLAEWEAGGSKGSQPARQPEPVVINKPPRYGPVNPIKWSGTGEDVDSWWISGVIGEFPDFLADVIRPAIEHGLRLGKVHEITPGIKEDEVREMAKAWRKLGSDAVKASDDFNAAIAGITDPKDKGEWQAAMRTFGQTIWGTTAWGRQLDAEGNRSQTGRHWRTTTDLAPAKRRPIVDVLKKTADEVADLLEHVSDIGQKTTEFTSQAGINAAKATAAELTDLSLTNLTKLAVGGLVGRIVLSFRSHMDKSGCDAVVETYHKEFSEAAGKLKALLPELDIAIRSAPTYQAEIARAQGFGGRSLNEFKKEHSWQIGGESPYPYMYSLDLATNEGLSGAHTIDKHVGKTDEQLLQRIEDEQRPNGKYKILDSSSFTDLDSAQKYTQYNIRENTAIIEAWLKNPPPPKDLSIEVASVPSEGPLVGPTVTGRTIAVDRESNTVQPARDTHGLTTRLKYDPNLNPPFVVHTSAPE</sequence>
<organism evidence="2 3">
    <name type="scientific">Streptomyces microflavus</name>
    <name type="common">Streptomyces lipmanii</name>
    <dbReference type="NCBI Taxonomy" id="1919"/>
    <lineage>
        <taxon>Bacteria</taxon>
        <taxon>Bacillati</taxon>
        <taxon>Actinomycetota</taxon>
        <taxon>Actinomycetes</taxon>
        <taxon>Kitasatosporales</taxon>
        <taxon>Streptomycetaceae</taxon>
        <taxon>Streptomyces</taxon>
    </lineage>
</organism>
<dbReference type="Pfam" id="PF18431">
    <property type="entry name" value="RNAse_A_bac"/>
    <property type="match status" value="1"/>
</dbReference>